<keyword evidence="9 14" id="KW-0067">ATP-binding</keyword>
<keyword evidence="11" id="KW-0810">Translation regulation</keyword>
<dbReference type="PROSITE" id="PS00107">
    <property type="entry name" value="PROTEIN_KINASE_ATP"/>
    <property type="match status" value="1"/>
</dbReference>
<evidence type="ECO:0000256" key="6">
    <source>
        <dbReference type="ARBA" id="ARBA00022723"/>
    </source>
</evidence>
<dbReference type="InterPro" id="IPR000719">
    <property type="entry name" value="Prot_kinase_dom"/>
</dbReference>
<evidence type="ECO:0000256" key="10">
    <source>
        <dbReference type="ARBA" id="ARBA00022842"/>
    </source>
</evidence>
<dbReference type="Gene3D" id="1.10.510.10">
    <property type="entry name" value="Transferase(Phosphotransferase) domain 1"/>
    <property type="match status" value="1"/>
</dbReference>
<keyword evidence="17" id="KW-1185">Reference proteome</keyword>
<gene>
    <name evidence="18" type="primary">mknk2b</name>
</gene>
<dbReference type="CTD" id="373121"/>
<keyword evidence="8 18" id="KW-0418">Kinase</keyword>
<evidence type="ECO:0000256" key="4">
    <source>
        <dbReference type="ARBA" id="ARBA00022527"/>
    </source>
</evidence>
<dbReference type="FunFam" id="3.30.200.20:FF:000093">
    <property type="entry name" value="Putative map kinase-interacting serine/threonine-protein kinase 1"/>
    <property type="match status" value="1"/>
</dbReference>
<evidence type="ECO:0000256" key="8">
    <source>
        <dbReference type="ARBA" id="ARBA00022777"/>
    </source>
</evidence>
<evidence type="ECO:0000256" key="14">
    <source>
        <dbReference type="PROSITE-ProRule" id="PRU10141"/>
    </source>
</evidence>
<dbReference type="Gene3D" id="3.30.200.20">
    <property type="entry name" value="Phosphorylase Kinase, domain 1"/>
    <property type="match status" value="1"/>
</dbReference>
<dbReference type="SUPFAM" id="SSF56112">
    <property type="entry name" value="Protein kinase-like (PK-like)"/>
    <property type="match status" value="1"/>
</dbReference>
<dbReference type="PROSITE" id="PS50011">
    <property type="entry name" value="PROTEIN_KINASE_DOM"/>
    <property type="match status" value="1"/>
</dbReference>
<dbReference type="InterPro" id="IPR011009">
    <property type="entry name" value="Kinase-like_dom_sf"/>
</dbReference>
<evidence type="ECO:0000256" key="7">
    <source>
        <dbReference type="ARBA" id="ARBA00022741"/>
    </source>
</evidence>
<protein>
    <recommendedName>
        <fullName evidence="3">non-specific serine/threonine protein kinase</fullName>
        <ecNumber evidence="3">2.7.11.1</ecNumber>
    </recommendedName>
</protein>
<reference evidence="18" key="1">
    <citation type="submission" date="2025-08" db="UniProtKB">
        <authorList>
            <consortium name="RefSeq"/>
        </authorList>
    </citation>
    <scope>IDENTIFICATION</scope>
    <source>
        <strain evidence="18">Wakin</strain>
        <tissue evidence="18">Muscle</tissue>
    </source>
</reference>
<proteinExistence type="inferred from homology"/>
<dbReference type="KEGG" id="caua:113107242"/>
<keyword evidence="4 15" id="KW-0723">Serine/threonine-protein kinase</keyword>
<comment type="cofactor">
    <cofactor evidence="1">
        <name>Mg(2+)</name>
        <dbReference type="ChEBI" id="CHEBI:18420"/>
    </cofactor>
</comment>
<feature type="domain" description="Protein kinase" evidence="16">
    <location>
        <begin position="85"/>
        <end position="369"/>
    </location>
</feature>
<evidence type="ECO:0000256" key="1">
    <source>
        <dbReference type="ARBA" id="ARBA00001946"/>
    </source>
</evidence>
<dbReference type="GO" id="GO:0046872">
    <property type="term" value="F:metal ion binding"/>
    <property type="evidence" value="ECO:0007669"/>
    <property type="project" value="UniProtKB-KW"/>
</dbReference>
<evidence type="ECO:0000256" key="9">
    <source>
        <dbReference type="ARBA" id="ARBA00022840"/>
    </source>
</evidence>
<dbReference type="GO" id="GO:0006417">
    <property type="term" value="P:regulation of translation"/>
    <property type="evidence" value="ECO:0007669"/>
    <property type="project" value="UniProtKB-KW"/>
</dbReference>
<dbReference type="FunFam" id="1.10.510.10:FF:000119">
    <property type="entry name" value="Putative map kinase-interacting serine/threonine-protein kinase 1"/>
    <property type="match status" value="1"/>
</dbReference>
<evidence type="ECO:0000256" key="3">
    <source>
        <dbReference type="ARBA" id="ARBA00012513"/>
    </source>
</evidence>
<evidence type="ECO:0000256" key="2">
    <source>
        <dbReference type="ARBA" id="ARBA00006692"/>
    </source>
</evidence>
<evidence type="ECO:0000256" key="12">
    <source>
        <dbReference type="ARBA" id="ARBA00047899"/>
    </source>
</evidence>
<evidence type="ECO:0000256" key="11">
    <source>
        <dbReference type="ARBA" id="ARBA00022845"/>
    </source>
</evidence>
<dbReference type="InterPro" id="IPR050205">
    <property type="entry name" value="CDPK_Ser/Thr_kinases"/>
</dbReference>
<comment type="catalytic activity">
    <reaction evidence="13">
        <text>L-seryl-[protein] + ATP = O-phospho-L-seryl-[protein] + ADP + H(+)</text>
        <dbReference type="Rhea" id="RHEA:17989"/>
        <dbReference type="Rhea" id="RHEA-COMP:9863"/>
        <dbReference type="Rhea" id="RHEA-COMP:11604"/>
        <dbReference type="ChEBI" id="CHEBI:15378"/>
        <dbReference type="ChEBI" id="CHEBI:29999"/>
        <dbReference type="ChEBI" id="CHEBI:30616"/>
        <dbReference type="ChEBI" id="CHEBI:83421"/>
        <dbReference type="ChEBI" id="CHEBI:456216"/>
        <dbReference type="EC" id="2.7.11.1"/>
    </reaction>
</comment>
<dbReference type="Pfam" id="PF00069">
    <property type="entry name" value="Pkinase"/>
    <property type="match status" value="1"/>
</dbReference>
<dbReference type="InterPro" id="IPR008271">
    <property type="entry name" value="Ser/Thr_kinase_AS"/>
</dbReference>
<comment type="catalytic activity">
    <reaction evidence="12">
        <text>L-threonyl-[protein] + ATP = O-phospho-L-threonyl-[protein] + ADP + H(+)</text>
        <dbReference type="Rhea" id="RHEA:46608"/>
        <dbReference type="Rhea" id="RHEA-COMP:11060"/>
        <dbReference type="Rhea" id="RHEA-COMP:11605"/>
        <dbReference type="ChEBI" id="CHEBI:15378"/>
        <dbReference type="ChEBI" id="CHEBI:30013"/>
        <dbReference type="ChEBI" id="CHEBI:30616"/>
        <dbReference type="ChEBI" id="CHEBI:61977"/>
        <dbReference type="ChEBI" id="CHEBI:456216"/>
        <dbReference type="EC" id="2.7.11.1"/>
    </reaction>
</comment>
<keyword evidence="7 14" id="KW-0547">Nucleotide-binding</keyword>
<dbReference type="GO" id="GO:0004674">
    <property type="term" value="F:protein serine/threonine kinase activity"/>
    <property type="evidence" value="ECO:0007669"/>
    <property type="project" value="UniProtKB-KW"/>
</dbReference>
<keyword evidence="5" id="KW-0808">Transferase</keyword>
<dbReference type="AlphaFoldDB" id="A0A6P6PZG6"/>
<comment type="similarity">
    <text evidence="2">Belongs to the protein kinase superfamily. CAMK Ser/Thr protein kinase family.</text>
</comment>
<accession>A0A6P6PZG6</accession>
<sequence length="475" mass="53544">MVQNKITEVTGFHRSFKGQNPFESEEFSKTGSHLLESAFNFDCSARLDMPSSQPIDIPDAKKRNKKKKRCRATDSFSGRFEDVYKLQDEVLGEGAYARVQTCINQITHKEYAVKIIEKRPGHSRSRVFREVEMLYQCQGHRNILELVEFFEEEDKFYLVFEKLRGGSVLAHIHKRRYFSEQEASIVVQDIASALDFLHNKGMAHRDLKPENILCEREERISPVKICDFDLGSGIKLNSDSSPISTPELLTPCGSAEYMAPEVVEAFNEEATIYDKRCDLWSLGVILYIMLSGYPPFVGRCGSDCGWENGEPCQACQNTLFESIQEGKYEFPEKEWAHISSSAKDLISKLLVRDAKKRLSAAQVLQHPWVQGSAFDCLPSSILLQRNRSTKDLTFFAGKAVAMNRQLAEQDDLEEQQLQDSPQVVTAGATSMRLSPPSNSKLAKRRQRSSLLKGAPVSAAELRQLLAPLVIVGDCA</sequence>
<evidence type="ECO:0000313" key="17">
    <source>
        <dbReference type="Proteomes" id="UP000515129"/>
    </source>
</evidence>
<dbReference type="GO" id="GO:0005524">
    <property type="term" value="F:ATP binding"/>
    <property type="evidence" value="ECO:0007669"/>
    <property type="project" value="UniProtKB-UniRule"/>
</dbReference>
<organism evidence="17 18">
    <name type="scientific">Carassius auratus</name>
    <name type="common">Goldfish</name>
    <dbReference type="NCBI Taxonomy" id="7957"/>
    <lineage>
        <taxon>Eukaryota</taxon>
        <taxon>Metazoa</taxon>
        <taxon>Chordata</taxon>
        <taxon>Craniata</taxon>
        <taxon>Vertebrata</taxon>
        <taxon>Euteleostomi</taxon>
        <taxon>Actinopterygii</taxon>
        <taxon>Neopterygii</taxon>
        <taxon>Teleostei</taxon>
        <taxon>Ostariophysi</taxon>
        <taxon>Cypriniformes</taxon>
        <taxon>Cyprinidae</taxon>
        <taxon>Cyprininae</taxon>
        <taxon>Carassius</taxon>
    </lineage>
</organism>
<dbReference type="SMART" id="SM00220">
    <property type="entry name" value="S_TKc"/>
    <property type="match status" value="1"/>
</dbReference>
<dbReference type="EC" id="2.7.11.1" evidence="3"/>
<dbReference type="Proteomes" id="UP000515129">
    <property type="component" value="Chromosome 8"/>
</dbReference>
<dbReference type="RefSeq" id="XP_026125385.1">
    <property type="nucleotide sequence ID" value="XM_026269600.1"/>
</dbReference>
<feature type="binding site" evidence="14">
    <location>
        <position position="114"/>
    </location>
    <ligand>
        <name>ATP</name>
        <dbReference type="ChEBI" id="CHEBI:30616"/>
    </ligand>
</feature>
<name>A0A6P6PZG6_CARAU</name>
<evidence type="ECO:0000313" key="18">
    <source>
        <dbReference type="RefSeq" id="XP_026125385.1"/>
    </source>
</evidence>
<evidence type="ECO:0000256" key="13">
    <source>
        <dbReference type="ARBA" id="ARBA00048679"/>
    </source>
</evidence>
<evidence type="ECO:0000259" key="16">
    <source>
        <dbReference type="PROSITE" id="PS50011"/>
    </source>
</evidence>
<evidence type="ECO:0000256" key="15">
    <source>
        <dbReference type="RuleBase" id="RU000304"/>
    </source>
</evidence>
<evidence type="ECO:0000256" key="5">
    <source>
        <dbReference type="ARBA" id="ARBA00022679"/>
    </source>
</evidence>
<keyword evidence="10" id="KW-0460">Magnesium</keyword>
<keyword evidence="6" id="KW-0479">Metal-binding</keyword>
<dbReference type="OrthoDB" id="5794026at2759"/>
<dbReference type="InterPro" id="IPR017441">
    <property type="entry name" value="Protein_kinase_ATP_BS"/>
</dbReference>
<dbReference type="PROSITE" id="PS00108">
    <property type="entry name" value="PROTEIN_KINASE_ST"/>
    <property type="match status" value="1"/>
</dbReference>
<dbReference type="PANTHER" id="PTHR24349">
    <property type="entry name" value="SERINE/THREONINE-PROTEIN KINASE"/>
    <property type="match status" value="1"/>
</dbReference>